<accession>A0AAQ3JS44</accession>
<sequence length="100" mass="11378">MTNAECLGVLQLTITRVSLQLDIISLFVVTKAMFSRVIETFCVDELVAQHVKFDGIVTLVDCKHAMQHLNEVKPRYWITKNKAVLRTQRSSLVKVLAQSF</sequence>
<evidence type="ECO:0000313" key="2">
    <source>
        <dbReference type="Proteomes" id="UP001327560"/>
    </source>
</evidence>
<name>A0AAQ3JS44_9LILI</name>
<keyword evidence="2" id="KW-1185">Reference proteome</keyword>
<organism evidence="1 2">
    <name type="scientific">Canna indica</name>
    <name type="common">Indian-shot</name>
    <dbReference type="NCBI Taxonomy" id="4628"/>
    <lineage>
        <taxon>Eukaryota</taxon>
        <taxon>Viridiplantae</taxon>
        <taxon>Streptophyta</taxon>
        <taxon>Embryophyta</taxon>
        <taxon>Tracheophyta</taxon>
        <taxon>Spermatophyta</taxon>
        <taxon>Magnoliopsida</taxon>
        <taxon>Liliopsida</taxon>
        <taxon>Zingiberales</taxon>
        <taxon>Cannaceae</taxon>
        <taxon>Canna</taxon>
    </lineage>
</organism>
<proteinExistence type="predicted"/>
<reference evidence="1 2" key="1">
    <citation type="submission" date="2023-10" db="EMBL/GenBank/DDBJ databases">
        <title>Chromosome-scale genome assembly provides insights into flower coloration mechanisms of Canna indica.</title>
        <authorList>
            <person name="Li C."/>
        </authorList>
    </citation>
    <scope>NUCLEOTIDE SEQUENCE [LARGE SCALE GENOMIC DNA]</scope>
    <source>
        <tissue evidence="1">Flower</tissue>
    </source>
</reference>
<dbReference type="Proteomes" id="UP001327560">
    <property type="component" value="Chromosome 1"/>
</dbReference>
<protein>
    <submittedName>
        <fullName evidence="1">COBW domain-containing protein 1-like</fullName>
    </submittedName>
</protein>
<gene>
    <name evidence="1" type="ORF">Cni_G02228</name>
</gene>
<evidence type="ECO:0000313" key="1">
    <source>
        <dbReference type="EMBL" id="WOK93530.1"/>
    </source>
</evidence>
<dbReference type="AlphaFoldDB" id="A0AAQ3JS44"/>
<dbReference type="EMBL" id="CP136890">
    <property type="protein sequence ID" value="WOK93530.1"/>
    <property type="molecule type" value="Genomic_DNA"/>
</dbReference>